<evidence type="ECO:0000256" key="2">
    <source>
        <dbReference type="ARBA" id="ARBA00004725"/>
    </source>
</evidence>
<accession>A0ABR1JV78</accession>
<keyword evidence="4" id="KW-0288">FMN</keyword>
<keyword evidence="3" id="KW-0285">Flavoprotein</keyword>
<dbReference type="InterPro" id="IPR013785">
    <property type="entry name" value="Aldolase_TIM"/>
</dbReference>
<dbReference type="PANTHER" id="PTHR48109">
    <property type="entry name" value="DIHYDROOROTATE DEHYDROGENASE (QUINONE), MITOCHONDRIAL-RELATED"/>
    <property type="match status" value="1"/>
</dbReference>
<dbReference type="Pfam" id="PF01180">
    <property type="entry name" value="DHO_dh"/>
    <property type="match status" value="1"/>
</dbReference>
<keyword evidence="10" id="KW-1185">Reference proteome</keyword>
<dbReference type="InterPro" id="IPR005720">
    <property type="entry name" value="Dihydroorotate_DH_cat"/>
</dbReference>
<evidence type="ECO:0000256" key="7">
    <source>
        <dbReference type="ARBA" id="ARBA00031623"/>
    </source>
</evidence>
<dbReference type="EMBL" id="JBANRG010000005">
    <property type="protein sequence ID" value="KAK7466447.1"/>
    <property type="molecule type" value="Genomic_DNA"/>
</dbReference>
<organism evidence="9 10">
    <name type="scientific">Marasmiellus scandens</name>
    <dbReference type="NCBI Taxonomy" id="2682957"/>
    <lineage>
        <taxon>Eukaryota</taxon>
        <taxon>Fungi</taxon>
        <taxon>Dikarya</taxon>
        <taxon>Basidiomycota</taxon>
        <taxon>Agaricomycotina</taxon>
        <taxon>Agaricomycetes</taxon>
        <taxon>Agaricomycetidae</taxon>
        <taxon>Agaricales</taxon>
        <taxon>Marasmiineae</taxon>
        <taxon>Omphalotaceae</taxon>
        <taxon>Marasmiellus</taxon>
    </lineage>
</organism>
<proteinExistence type="predicted"/>
<evidence type="ECO:0000256" key="3">
    <source>
        <dbReference type="ARBA" id="ARBA00022630"/>
    </source>
</evidence>
<dbReference type="InterPro" id="IPR050074">
    <property type="entry name" value="DHO_dehydrogenase"/>
</dbReference>
<keyword evidence="5" id="KW-0665">Pyrimidine biosynthesis</keyword>
<comment type="caution">
    <text evidence="9">The sequence shown here is derived from an EMBL/GenBank/DDBJ whole genome shotgun (WGS) entry which is preliminary data.</text>
</comment>
<comment type="pathway">
    <text evidence="2">Pyrimidine metabolism; UMP biosynthesis via de novo pathway.</text>
</comment>
<evidence type="ECO:0000256" key="4">
    <source>
        <dbReference type="ARBA" id="ARBA00022643"/>
    </source>
</evidence>
<dbReference type="Gene3D" id="2.30.26.10">
    <property type="entry name" value="Dihydroorotate Dehydrogenase A, chain A, domain 2"/>
    <property type="match status" value="1"/>
</dbReference>
<keyword evidence="6 9" id="KW-0560">Oxidoreductase</keyword>
<comment type="cofactor">
    <cofactor evidence="1">
        <name>FMN</name>
        <dbReference type="ChEBI" id="CHEBI:58210"/>
    </cofactor>
</comment>
<evidence type="ECO:0000259" key="8">
    <source>
        <dbReference type="Pfam" id="PF01180"/>
    </source>
</evidence>
<evidence type="ECO:0000256" key="5">
    <source>
        <dbReference type="ARBA" id="ARBA00022975"/>
    </source>
</evidence>
<dbReference type="PANTHER" id="PTHR48109:SF1">
    <property type="entry name" value="DIHYDROOROTATE DEHYDROGENASE (FUMARATE)"/>
    <property type="match status" value="1"/>
</dbReference>
<dbReference type="GO" id="GO:1990663">
    <property type="term" value="F:dihydroorotate dehydrogenase (fumarate) activity"/>
    <property type="evidence" value="ECO:0007669"/>
    <property type="project" value="UniProtKB-EC"/>
</dbReference>
<evidence type="ECO:0000313" key="9">
    <source>
        <dbReference type="EMBL" id="KAK7466447.1"/>
    </source>
</evidence>
<feature type="domain" description="Dihydroorotate dehydrogenase catalytic" evidence="8">
    <location>
        <begin position="12"/>
        <end position="321"/>
    </location>
</feature>
<dbReference type="Proteomes" id="UP001498398">
    <property type="component" value="Unassembled WGS sequence"/>
</dbReference>
<dbReference type="PIRSF" id="PIRSF000164">
    <property type="entry name" value="DHO_oxidase"/>
    <property type="match status" value="1"/>
</dbReference>
<dbReference type="InterPro" id="IPR012135">
    <property type="entry name" value="Dihydroorotate_DH_1_2"/>
</dbReference>
<evidence type="ECO:0000256" key="6">
    <source>
        <dbReference type="ARBA" id="ARBA00023002"/>
    </source>
</evidence>
<reference evidence="9 10" key="1">
    <citation type="submission" date="2024-01" db="EMBL/GenBank/DDBJ databases">
        <title>A draft genome for the cacao thread blight pathogen Marasmiellus scandens.</title>
        <authorList>
            <person name="Baruah I.K."/>
            <person name="Leung J."/>
            <person name="Bukari Y."/>
            <person name="Amoako-Attah I."/>
            <person name="Meinhardt L.W."/>
            <person name="Bailey B.A."/>
            <person name="Cohen S.P."/>
        </authorList>
    </citation>
    <scope>NUCLEOTIDE SEQUENCE [LARGE SCALE GENOMIC DNA]</scope>
    <source>
        <strain evidence="9 10">GH-19</strain>
    </source>
</reference>
<evidence type="ECO:0000256" key="1">
    <source>
        <dbReference type="ARBA" id="ARBA00001917"/>
    </source>
</evidence>
<gene>
    <name evidence="9" type="primary">URA1</name>
    <name evidence="9" type="ORF">VKT23_005169</name>
</gene>
<protein>
    <recommendedName>
        <fullName evidence="7">Dihydroorotate oxidase</fullName>
    </recommendedName>
</protein>
<dbReference type="InterPro" id="IPR023359">
    <property type="entry name" value="Dihydro_DH_chainA_dom2"/>
</dbReference>
<evidence type="ECO:0000313" key="10">
    <source>
        <dbReference type="Proteomes" id="UP001498398"/>
    </source>
</evidence>
<dbReference type="Gene3D" id="3.20.20.70">
    <property type="entry name" value="Aldolase class I"/>
    <property type="match status" value="1"/>
</dbReference>
<dbReference type="SUPFAM" id="SSF51395">
    <property type="entry name" value="FMN-linked oxidoreductases"/>
    <property type="match status" value="1"/>
</dbReference>
<sequence>MVTLNSITITPPVLNSSCAWASDYDQLKALYESPHTGAVTIRTCTTNGFEEEPKVHAVAFAEDVTTTSINSYGYSPHPLSQYLEWIPSILDLKIEKRDQKPFIISITTSTPSDLSTMLASIQTLRSRNPSYSSLIAVELNTSCPNIPNVPPPSYTPTSSTSSLPALLRVMQGAHMKDASLTMGMKLPPYIYRQQFVEMVGLLKEYSYTSLDGVARNPFAFLTCTNTLGNTLLFQPSLDFALPTPLGGLAGDAIHALSLGNIYTFRQLLSESEDAALRDVKLIGVGGVTSKEAAERMRKAGADVVGCATLLGKLGVKAFEVISA</sequence>
<name>A0ABR1JV78_9AGAR</name>